<dbReference type="EMBL" id="JAERUA010000019">
    <property type="protein sequence ID" value="KAI1886426.1"/>
    <property type="molecule type" value="Genomic_DNA"/>
</dbReference>
<feature type="compositionally biased region" description="Low complexity" evidence="1">
    <location>
        <begin position="81"/>
        <end position="93"/>
    </location>
</feature>
<comment type="caution">
    <text evidence="2">The sequence shown here is derived from an EMBL/GenBank/DDBJ whole genome shotgun (WGS) entry which is preliminary data.</text>
</comment>
<evidence type="ECO:0000256" key="1">
    <source>
        <dbReference type="SAM" id="MobiDB-lite"/>
    </source>
</evidence>
<sequence>MQPATNGLFILRKSSYPLAKFVEGKGRGTLVPSCRFTAPPCVYRKRRRSCGSEDAQPPPLAKRSGGGQAPCPDVGRDAWDSESSSSDSSAVSSPERPAGSSGVPSADSRGWSHLSPSPSSPANPTPFPEEWPPVGPGSPGSVSYQHINRILREAHFSSLLTRGHAPTT</sequence>
<dbReference type="Pfam" id="PF15434">
    <property type="entry name" value="FAM104"/>
    <property type="match status" value="1"/>
</dbReference>
<dbReference type="PANTHER" id="PTHR34763:SF1">
    <property type="entry name" value="PROTEIN FAM104A"/>
    <property type="match status" value="1"/>
</dbReference>
<dbReference type="InterPro" id="IPR029222">
    <property type="entry name" value="VCF1/2-like"/>
</dbReference>
<name>A0A8T3CPU6_9TELE</name>
<dbReference type="OrthoDB" id="9939148at2759"/>
<evidence type="ECO:0000313" key="2">
    <source>
        <dbReference type="EMBL" id="KAI1886426.1"/>
    </source>
</evidence>
<reference evidence="2" key="1">
    <citation type="submission" date="2021-01" db="EMBL/GenBank/DDBJ databases">
        <authorList>
            <person name="Zahm M."/>
            <person name="Roques C."/>
            <person name="Cabau C."/>
            <person name="Klopp C."/>
            <person name="Donnadieu C."/>
            <person name="Jouanno E."/>
            <person name="Lampietro C."/>
            <person name="Louis A."/>
            <person name="Herpin A."/>
            <person name="Echchiki A."/>
            <person name="Berthelot C."/>
            <person name="Parey E."/>
            <person name="Roest-Crollius H."/>
            <person name="Braasch I."/>
            <person name="Postlethwait J."/>
            <person name="Bobe J."/>
            <person name="Montfort J."/>
            <person name="Bouchez O."/>
            <person name="Begum T."/>
            <person name="Mejri S."/>
            <person name="Adams A."/>
            <person name="Chen W.-J."/>
            <person name="Guiguen Y."/>
        </authorList>
    </citation>
    <scope>NUCLEOTIDE SEQUENCE</scope>
    <source>
        <tissue evidence="2">Blood</tissue>
    </source>
</reference>
<protein>
    <recommendedName>
        <fullName evidence="4">Protein FAM104A</fullName>
    </recommendedName>
</protein>
<gene>
    <name evidence="2" type="ORF">AGOR_G00195640</name>
</gene>
<accession>A0A8T3CPU6</accession>
<feature type="compositionally biased region" description="Low complexity" evidence="1">
    <location>
        <begin position="108"/>
        <end position="117"/>
    </location>
</feature>
<keyword evidence="3" id="KW-1185">Reference proteome</keyword>
<organism evidence="2 3">
    <name type="scientific">Albula goreensis</name>
    <dbReference type="NCBI Taxonomy" id="1534307"/>
    <lineage>
        <taxon>Eukaryota</taxon>
        <taxon>Metazoa</taxon>
        <taxon>Chordata</taxon>
        <taxon>Craniata</taxon>
        <taxon>Vertebrata</taxon>
        <taxon>Euteleostomi</taxon>
        <taxon>Actinopterygii</taxon>
        <taxon>Neopterygii</taxon>
        <taxon>Teleostei</taxon>
        <taxon>Albuliformes</taxon>
        <taxon>Albulidae</taxon>
        <taxon>Albula</taxon>
    </lineage>
</organism>
<evidence type="ECO:0000313" key="3">
    <source>
        <dbReference type="Proteomes" id="UP000829720"/>
    </source>
</evidence>
<feature type="region of interest" description="Disordered" evidence="1">
    <location>
        <begin position="47"/>
        <end position="145"/>
    </location>
</feature>
<dbReference type="AlphaFoldDB" id="A0A8T3CPU6"/>
<evidence type="ECO:0008006" key="4">
    <source>
        <dbReference type="Google" id="ProtNLM"/>
    </source>
</evidence>
<proteinExistence type="predicted"/>
<dbReference type="PANTHER" id="PTHR34763">
    <property type="entry name" value="PROTEIN FAM104A"/>
    <property type="match status" value="1"/>
</dbReference>
<feature type="compositionally biased region" description="Pro residues" evidence="1">
    <location>
        <begin position="118"/>
        <end position="136"/>
    </location>
</feature>
<dbReference type="Proteomes" id="UP000829720">
    <property type="component" value="Unassembled WGS sequence"/>
</dbReference>